<dbReference type="InterPro" id="IPR022004">
    <property type="entry name" value="WSSV_Vp28"/>
</dbReference>
<reference evidence="2" key="1">
    <citation type="submission" date="2017-12" db="EMBL/GenBank/DDBJ databases">
        <authorList>
            <person name="Katneni V.K."/>
            <person name="Shekhar M.S."/>
            <person name="Otta S.K."/>
            <person name="Karthic K."/>
            <person name="Jangam A.K."/>
            <person name="Gopikrishna G."/>
            <person name="Vijayan K.K."/>
        </authorList>
    </citation>
    <scope>NUCLEOTIDE SEQUENCE [LARGE SCALE GENOMIC DNA]</scope>
    <source>
        <strain evidence="2">IN_AP4RU</strain>
    </source>
</reference>
<organism evidence="2">
    <name type="scientific">White spot syndrome virus</name>
    <dbReference type="NCBI Taxonomy" id="342409"/>
    <lineage>
        <taxon>Viruses</taxon>
        <taxon>Viruses incertae sedis</taxon>
        <taxon>Naldaviricetes</taxon>
        <taxon>Nimaviridae</taxon>
        <taxon>Whispovirus</taxon>
    </lineage>
</organism>
<dbReference type="Proteomes" id="UP000267352">
    <property type="component" value="Segment"/>
</dbReference>
<reference evidence="2" key="2">
    <citation type="journal article" date="2018" name="Genome Announc.">
        <title>First Report of a Complete Genome Sequence of White spot syndrome virus from India.</title>
        <authorList>
            <person name="Vinaya Kumar K."/>
            <person name="Shekhar M.S."/>
            <person name="Otta S.K."/>
            <person name="Karthic K."/>
            <person name="Ashok Kumar J."/>
            <person name="Gopikrishna G."/>
            <person name="Vijayan K.K."/>
        </authorList>
    </citation>
    <scope>NUCLEOTIDE SEQUENCE</scope>
    <source>
        <strain evidence="2">IN_AP4RU</strain>
    </source>
</reference>
<name>A0A2I6SBX5_9VIRU</name>
<dbReference type="InterPro" id="IPR037251">
    <property type="entry name" value="WSSV_Vp28_sf"/>
</dbReference>
<proteinExistence type="predicted"/>
<evidence type="ECO:0000313" key="2">
    <source>
        <dbReference type="EMBL" id="AUO15056.1"/>
    </source>
</evidence>
<accession>A0A2I6SBX5</accession>
<protein>
    <submittedName>
        <fullName evidence="2">WSSV238</fullName>
    </submittedName>
</protein>
<sequence>MKKNRINTLVFGATFDEDIDDTNRHYLLSMRFSPGNDLFKVGEK</sequence>
<dbReference type="Pfam" id="PF12175">
    <property type="entry name" value="WSS_VP"/>
    <property type="match status" value="1"/>
</dbReference>
<dbReference type="Gene3D" id="2.60.40.2770">
    <property type="entry name" value="WSSV envelope protein-like"/>
    <property type="match status" value="1"/>
</dbReference>
<dbReference type="EMBL" id="MG702567">
    <property type="protein sequence ID" value="AUO15056.1"/>
    <property type="molecule type" value="Genomic_DNA"/>
</dbReference>
<feature type="domain" description="White spot syndrome virus structural envelope protein Vp28" evidence="1">
    <location>
        <begin position="1"/>
        <end position="43"/>
    </location>
</feature>
<evidence type="ECO:0000259" key="1">
    <source>
        <dbReference type="Pfam" id="PF12175"/>
    </source>
</evidence>